<dbReference type="PANTHER" id="PTHR39321">
    <property type="entry name" value="NICOTINATE-NUCLEOTIDE ADENYLYLTRANSFERASE-RELATED"/>
    <property type="match status" value="1"/>
</dbReference>
<keyword evidence="6 10" id="KW-0547">Nucleotide-binding</keyword>
<dbReference type="CDD" id="cd02165">
    <property type="entry name" value="NMNAT"/>
    <property type="match status" value="1"/>
</dbReference>
<dbReference type="EMBL" id="PSQG01000003">
    <property type="protein sequence ID" value="RCH45701.1"/>
    <property type="molecule type" value="Genomic_DNA"/>
</dbReference>
<comment type="pathway">
    <text evidence="2 10">Cofactor biosynthesis; NAD(+) biosynthesis; deamido-NAD(+) from nicotinate D-ribonucleotide: step 1/1.</text>
</comment>
<evidence type="ECO:0000256" key="10">
    <source>
        <dbReference type="HAMAP-Rule" id="MF_00244"/>
    </source>
</evidence>
<evidence type="ECO:0000256" key="8">
    <source>
        <dbReference type="ARBA" id="ARBA00023027"/>
    </source>
</evidence>
<comment type="similarity">
    <text evidence="10">Belongs to the NadD family.</text>
</comment>
<evidence type="ECO:0000256" key="4">
    <source>
        <dbReference type="ARBA" id="ARBA00022679"/>
    </source>
</evidence>
<keyword evidence="7 10" id="KW-0067">ATP-binding</keyword>
<dbReference type="GO" id="GO:0005524">
    <property type="term" value="F:ATP binding"/>
    <property type="evidence" value="ECO:0007669"/>
    <property type="project" value="UniProtKB-KW"/>
</dbReference>
<dbReference type="Pfam" id="PF01467">
    <property type="entry name" value="CTP_transf_like"/>
    <property type="match status" value="1"/>
</dbReference>
<dbReference type="AlphaFoldDB" id="A0A367G6V5"/>
<dbReference type="SUPFAM" id="SSF52374">
    <property type="entry name" value="Nucleotidylyl transferase"/>
    <property type="match status" value="1"/>
</dbReference>
<evidence type="ECO:0000256" key="7">
    <source>
        <dbReference type="ARBA" id="ARBA00022840"/>
    </source>
</evidence>
<dbReference type="InterPro" id="IPR005248">
    <property type="entry name" value="NadD/NMNAT"/>
</dbReference>
<comment type="catalytic activity">
    <reaction evidence="9 10">
        <text>nicotinate beta-D-ribonucleotide + ATP + H(+) = deamido-NAD(+) + diphosphate</text>
        <dbReference type="Rhea" id="RHEA:22860"/>
        <dbReference type="ChEBI" id="CHEBI:15378"/>
        <dbReference type="ChEBI" id="CHEBI:30616"/>
        <dbReference type="ChEBI" id="CHEBI:33019"/>
        <dbReference type="ChEBI" id="CHEBI:57502"/>
        <dbReference type="ChEBI" id="CHEBI:58437"/>
        <dbReference type="EC" id="2.7.7.18"/>
    </reaction>
</comment>
<feature type="domain" description="Cytidyltransferase-like" evidence="11">
    <location>
        <begin position="10"/>
        <end position="160"/>
    </location>
</feature>
<comment type="function">
    <text evidence="1 10">Catalyzes the reversible adenylation of nicotinate mononucleotide (NaMN) to nicotinic acid adenine dinucleotide (NaAD).</text>
</comment>
<dbReference type="InterPro" id="IPR004821">
    <property type="entry name" value="Cyt_trans-like"/>
</dbReference>
<name>A0A367G6V5_9FIRM</name>
<proteinExistence type="inferred from homology"/>
<evidence type="ECO:0000256" key="5">
    <source>
        <dbReference type="ARBA" id="ARBA00022695"/>
    </source>
</evidence>
<evidence type="ECO:0000313" key="12">
    <source>
        <dbReference type="EMBL" id="RCH45701.1"/>
    </source>
</evidence>
<keyword evidence="8 10" id="KW-0520">NAD</keyword>
<keyword evidence="5 10" id="KW-0548">Nucleotidyltransferase</keyword>
<evidence type="ECO:0000256" key="1">
    <source>
        <dbReference type="ARBA" id="ARBA00002324"/>
    </source>
</evidence>
<dbReference type="HAMAP" id="MF_00244">
    <property type="entry name" value="NaMN_adenylyltr"/>
    <property type="match status" value="1"/>
</dbReference>
<evidence type="ECO:0000259" key="11">
    <source>
        <dbReference type="Pfam" id="PF01467"/>
    </source>
</evidence>
<keyword evidence="3 10" id="KW-0662">Pyridine nucleotide biosynthesis</keyword>
<evidence type="ECO:0000256" key="9">
    <source>
        <dbReference type="ARBA" id="ARBA00048721"/>
    </source>
</evidence>
<organism evidence="12 13">
    <name type="scientific">Blautia obeum</name>
    <dbReference type="NCBI Taxonomy" id="40520"/>
    <lineage>
        <taxon>Bacteria</taxon>
        <taxon>Bacillati</taxon>
        <taxon>Bacillota</taxon>
        <taxon>Clostridia</taxon>
        <taxon>Lachnospirales</taxon>
        <taxon>Lachnospiraceae</taxon>
        <taxon>Blautia</taxon>
    </lineage>
</organism>
<dbReference type="GO" id="GO:0009435">
    <property type="term" value="P:NAD+ biosynthetic process"/>
    <property type="evidence" value="ECO:0007669"/>
    <property type="project" value="UniProtKB-UniRule"/>
</dbReference>
<dbReference type="NCBIfam" id="NF000840">
    <property type="entry name" value="PRK00071.1-3"/>
    <property type="match status" value="1"/>
</dbReference>
<dbReference type="Gene3D" id="3.40.50.620">
    <property type="entry name" value="HUPs"/>
    <property type="match status" value="1"/>
</dbReference>
<comment type="caution">
    <text evidence="12">The sequence shown here is derived from an EMBL/GenBank/DDBJ whole genome shotgun (WGS) entry which is preliminary data.</text>
</comment>
<evidence type="ECO:0000256" key="2">
    <source>
        <dbReference type="ARBA" id="ARBA00005019"/>
    </source>
</evidence>
<keyword evidence="4 10" id="KW-0808">Transferase</keyword>
<dbReference type="InterPro" id="IPR014729">
    <property type="entry name" value="Rossmann-like_a/b/a_fold"/>
</dbReference>
<evidence type="ECO:0000256" key="3">
    <source>
        <dbReference type="ARBA" id="ARBA00022642"/>
    </source>
</evidence>
<dbReference type="RefSeq" id="WP_021652068.1">
    <property type="nucleotide sequence ID" value="NZ_PSQG01000003.1"/>
</dbReference>
<dbReference type="GO" id="GO:0004515">
    <property type="term" value="F:nicotinate-nucleotide adenylyltransferase activity"/>
    <property type="evidence" value="ECO:0007669"/>
    <property type="project" value="UniProtKB-UniRule"/>
</dbReference>
<protein>
    <recommendedName>
        <fullName evidence="10">Probable nicotinate-nucleotide adenylyltransferase</fullName>
        <ecNumber evidence="10">2.7.7.18</ecNumber>
    </recommendedName>
    <alternativeName>
        <fullName evidence="10">Deamido-NAD(+) diphosphorylase</fullName>
    </alternativeName>
    <alternativeName>
        <fullName evidence="10">Deamido-NAD(+) pyrophosphorylase</fullName>
    </alternativeName>
    <alternativeName>
        <fullName evidence="10">Nicotinate mononucleotide adenylyltransferase</fullName>
        <shortName evidence="10">NaMN adenylyltransferase</shortName>
    </alternativeName>
</protein>
<reference evidence="12 13" key="1">
    <citation type="submission" date="2018-02" db="EMBL/GenBank/DDBJ databases">
        <title>Complete genome sequencing of Faecalibacterium prausnitzii strains isolated from the human gut.</title>
        <authorList>
            <person name="Fitzgerald B.C."/>
            <person name="Shkoporov A.N."/>
            <person name="Ross P.R."/>
            <person name="Hill C."/>
        </authorList>
    </citation>
    <scope>NUCLEOTIDE SEQUENCE [LARGE SCALE GENOMIC DNA]</scope>
    <source>
        <strain evidence="12 13">APC942/31-1</strain>
    </source>
</reference>
<accession>A0A367G6V5</accession>
<dbReference type="NCBIfam" id="TIGR00125">
    <property type="entry name" value="cyt_tran_rel"/>
    <property type="match status" value="1"/>
</dbReference>
<dbReference type="UniPathway" id="UPA00253">
    <property type="reaction ID" value="UER00332"/>
</dbReference>
<evidence type="ECO:0000313" key="13">
    <source>
        <dbReference type="Proteomes" id="UP000253208"/>
    </source>
</evidence>
<dbReference type="PANTHER" id="PTHR39321:SF3">
    <property type="entry name" value="PHOSPHOPANTETHEINE ADENYLYLTRANSFERASE"/>
    <property type="match status" value="1"/>
</dbReference>
<dbReference type="Proteomes" id="UP000253208">
    <property type="component" value="Unassembled WGS sequence"/>
</dbReference>
<sequence length="213" mass="24724">MSKATKKIGIMGGTFDPIHMGHLILGEKAYEQLELDKVLFMPCGNPPHKRNRKGRATDEQRAEMVRLAIEDNPHFELSLIEMHEEGYTYTYRTLEQLNKANPDTEYYFIIGADSLFNFDTWMEPERICQEAVLVVATRDHTPLKELDQQMQLLSQKYNGNFIRLDTMNIDVSSELLRSWHESGQSLRYYVPKPVISYIEKNDIYKGNDSDGKI</sequence>
<dbReference type="NCBIfam" id="TIGR00482">
    <property type="entry name" value="nicotinate (nicotinamide) nucleotide adenylyltransferase"/>
    <property type="match status" value="1"/>
</dbReference>
<gene>
    <name evidence="10" type="primary">nadD</name>
    <name evidence="12" type="ORF">C4886_02445</name>
</gene>
<evidence type="ECO:0000256" key="6">
    <source>
        <dbReference type="ARBA" id="ARBA00022741"/>
    </source>
</evidence>
<dbReference type="EC" id="2.7.7.18" evidence="10"/>